<dbReference type="GO" id="GO:0008168">
    <property type="term" value="F:methyltransferase activity"/>
    <property type="evidence" value="ECO:0007669"/>
    <property type="project" value="UniProtKB-KW"/>
</dbReference>
<dbReference type="EMBL" id="RKLO01000005">
    <property type="protein sequence ID" value="RVW01327.1"/>
    <property type="molecule type" value="Genomic_DNA"/>
</dbReference>
<dbReference type="InterPro" id="IPR041698">
    <property type="entry name" value="Methyltransf_25"/>
</dbReference>
<keyword evidence="3" id="KW-0489">Methyltransferase</keyword>
<dbReference type="Gene3D" id="3.40.50.150">
    <property type="entry name" value="Vaccinia Virus protein VP39"/>
    <property type="match status" value="1"/>
</dbReference>
<sequence>MDAREWDERYSQTDMAWGAPPNPVVVEFVTSLPAGRALDLACGEGRHALWLATRGWQTTGVDFSSVAVARALQIAAQAPRSVRERLSYAVDDVTTTIALDGRVKYDLILMLHVHVEPARHRALVSRIIDALEPEGILIILDHETMDHAHGAGGLPDPELLYTPADLADEVDGRLDVAVAERRYRDTDGGTAIDALLVARRPVSWQLT</sequence>
<dbReference type="InterPro" id="IPR029063">
    <property type="entry name" value="SAM-dependent_MTases_sf"/>
</dbReference>
<accession>A0A3S3DXK3</accession>
<organism evidence="3 4">
    <name type="scientific">Rhodococcus xishaensis</name>
    <dbReference type="NCBI Taxonomy" id="2487364"/>
    <lineage>
        <taxon>Bacteria</taxon>
        <taxon>Bacillati</taxon>
        <taxon>Actinomycetota</taxon>
        <taxon>Actinomycetes</taxon>
        <taxon>Mycobacteriales</taxon>
        <taxon>Nocardiaceae</taxon>
        <taxon>Rhodococcus</taxon>
    </lineage>
</organism>
<gene>
    <name evidence="3" type="ORF">EGT50_14015</name>
</gene>
<proteinExistence type="predicted"/>
<evidence type="ECO:0000313" key="4">
    <source>
        <dbReference type="Proteomes" id="UP000283479"/>
    </source>
</evidence>
<keyword evidence="4" id="KW-1185">Reference proteome</keyword>
<dbReference type="OrthoDB" id="9786503at2"/>
<dbReference type="SUPFAM" id="SSF53335">
    <property type="entry name" value="S-adenosyl-L-methionine-dependent methyltransferases"/>
    <property type="match status" value="1"/>
</dbReference>
<evidence type="ECO:0000256" key="1">
    <source>
        <dbReference type="ARBA" id="ARBA00022679"/>
    </source>
</evidence>
<keyword evidence="1 3" id="KW-0808">Transferase</keyword>
<dbReference type="Proteomes" id="UP000283479">
    <property type="component" value="Unassembled WGS sequence"/>
</dbReference>
<dbReference type="GO" id="GO:0032259">
    <property type="term" value="P:methylation"/>
    <property type="evidence" value="ECO:0007669"/>
    <property type="project" value="UniProtKB-KW"/>
</dbReference>
<dbReference type="PANTHER" id="PTHR43861">
    <property type="entry name" value="TRANS-ACONITATE 2-METHYLTRANSFERASE-RELATED"/>
    <property type="match status" value="1"/>
</dbReference>
<dbReference type="PANTHER" id="PTHR43861:SF3">
    <property type="entry name" value="PUTATIVE (AFU_ORTHOLOGUE AFUA_2G14390)-RELATED"/>
    <property type="match status" value="1"/>
</dbReference>
<comment type="caution">
    <text evidence="3">The sequence shown here is derived from an EMBL/GenBank/DDBJ whole genome shotgun (WGS) entry which is preliminary data.</text>
</comment>
<dbReference type="RefSeq" id="WP_127955230.1">
    <property type="nucleotide sequence ID" value="NZ_RKLO01000005.1"/>
</dbReference>
<dbReference type="AlphaFoldDB" id="A0A3S3DXK3"/>
<evidence type="ECO:0000313" key="3">
    <source>
        <dbReference type="EMBL" id="RVW01327.1"/>
    </source>
</evidence>
<evidence type="ECO:0000259" key="2">
    <source>
        <dbReference type="Pfam" id="PF13649"/>
    </source>
</evidence>
<protein>
    <submittedName>
        <fullName evidence="3">Class I SAM-dependent methyltransferase</fullName>
    </submittedName>
</protein>
<dbReference type="Pfam" id="PF13649">
    <property type="entry name" value="Methyltransf_25"/>
    <property type="match status" value="1"/>
</dbReference>
<name>A0A3S3DXK3_9NOCA</name>
<dbReference type="CDD" id="cd02440">
    <property type="entry name" value="AdoMet_MTases"/>
    <property type="match status" value="1"/>
</dbReference>
<feature type="domain" description="Methyltransferase" evidence="2">
    <location>
        <begin position="38"/>
        <end position="135"/>
    </location>
</feature>
<reference evidence="3 4" key="1">
    <citation type="submission" date="2018-11" db="EMBL/GenBank/DDBJ databases">
        <title>Rhodococcus spongicola sp. nov. and Rhodococcus xishaensis sp. nov. from marine sponges.</title>
        <authorList>
            <person name="Li L."/>
            <person name="Lin H.W."/>
        </authorList>
    </citation>
    <scope>NUCLEOTIDE SEQUENCE [LARGE SCALE GENOMIC DNA]</scope>
    <source>
        <strain evidence="3 4">LHW51113</strain>
    </source>
</reference>